<sequence length="253" mass="27080">MADLVIRNLSVSAGKVKLVCEANFSLAQGELVALLGPNGAGKTSLLRSALGLVKRATGDALLDGTDSEKLSSMQRARRVAYLPQQRPLAWPNTVRDVVALGRFAYGAAPGRLSQADSVAVERAIRLCDLTALVDRHTDTLSGGELARVHCARAFAADAPLLVADEPVAALDPRHQYRVMDIIRHYVDGGGGALVVLHDIALAARYATRMVWMKHGHIIADGTPDETLTEDRLAEVYGVRARVSGRSVEIEGTI</sequence>
<dbReference type="PROSITE" id="PS50893">
    <property type="entry name" value="ABC_TRANSPORTER_2"/>
    <property type="match status" value="1"/>
</dbReference>
<keyword evidence="8" id="KW-1185">Reference proteome</keyword>
<comment type="caution">
    <text evidence="7">The sequence shown here is derived from an EMBL/GenBank/DDBJ whole genome shotgun (WGS) entry which is preliminary data.</text>
</comment>
<dbReference type="AlphaFoldDB" id="A0A059FQX4"/>
<dbReference type="GO" id="GO:0005524">
    <property type="term" value="F:ATP binding"/>
    <property type="evidence" value="ECO:0007669"/>
    <property type="project" value="UniProtKB-KW"/>
</dbReference>
<dbReference type="InterPro" id="IPR003439">
    <property type="entry name" value="ABC_transporter-like_ATP-bd"/>
</dbReference>
<dbReference type="CDD" id="cd03214">
    <property type="entry name" value="ABC_Iron-Siderophores_B12_Hemin"/>
    <property type="match status" value="1"/>
</dbReference>
<dbReference type="OrthoDB" id="9806149at2"/>
<evidence type="ECO:0000313" key="7">
    <source>
        <dbReference type="EMBL" id="KCZ93055.1"/>
    </source>
</evidence>
<keyword evidence="4" id="KW-1278">Translocase</keyword>
<dbReference type="EMBL" id="ARYI01000008">
    <property type="protein sequence ID" value="KCZ93055.1"/>
    <property type="molecule type" value="Genomic_DNA"/>
</dbReference>
<proteinExistence type="predicted"/>
<protein>
    <submittedName>
        <fullName evidence="7">Iron compound ABC transporter ATP-binding protein</fullName>
    </submittedName>
</protein>
<keyword evidence="2" id="KW-0547">Nucleotide-binding</keyword>
<dbReference type="InterPro" id="IPR027417">
    <property type="entry name" value="P-loop_NTPase"/>
</dbReference>
<dbReference type="InterPro" id="IPR003593">
    <property type="entry name" value="AAA+_ATPase"/>
</dbReference>
<dbReference type="PATRIC" id="fig|1280951.3.peg.2062"/>
<dbReference type="PANTHER" id="PTHR42794:SF1">
    <property type="entry name" value="HEMIN IMPORT ATP-BINDING PROTEIN HMUV"/>
    <property type="match status" value="1"/>
</dbReference>
<name>A0A059FQX4_9PROT</name>
<evidence type="ECO:0000256" key="3">
    <source>
        <dbReference type="ARBA" id="ARBA00022840"/>
    </source>
</evidence>
<accession>A0A059FQX4</accession>
<evidence type="ECO:0000259" key="6">
    <source>
        <dbReference type="PROSITE" id="PS50893"/>
    </source>
</evidence>
<dbReference type="SMART" id="SM00382">
    <property type="entry name" value="AAA"/>
    <property type="match status" value="1"/>
</dbReference>
<dbReference type="Gene3D" id="3.40.50.300">
    <property type="entry name" value="P-loop containing nucleotide triphosphate hydrolases"/>
    <property type="match status" value="1"/>
</dbReference>
<dbReference type="Proteomes" id="UP000025061">
    <property type="component" value="Unassembled WGS sequence"/>
</dbReference>
<gene>
    <name evidence="7" type="ORF">HHI_10219</name>
</gene>
<dbReference type="Pfam" id="PF00005">
    <property type="entry name" value="ABC_tran"/>
    <property type="match status" value="1"/>
</dbReference>
<dbReference type="PANTHER" id="PTHR42794">
    <property type="entry name" value="HEMIN IMPORT ATP-BINDING PROTEIN HMUV"/>
    <property type="match status" value="1"/>
</dbReference>
<evidence type="ECO:0000256" key="4">
    <source>
        <dbReference type="ARBA" id="ARBA00022967"/>
    </source>
</evidence>
<evidence type="ECO:0000256" key="2">
    <source>
        <dbReference type="ARBA" id="ARBA00022741"/>
    </source>
</evidence>
<dbReference type="RefSeq" id="WP_011646530.1">
    <property type="nucleotide sequence ID" value="NZ_ARYI01000008.1"/>
</dbReference>
<comment type="function">
    <text evidence="5">Part of the ABC transporter complex HmuTUV involved in hemin import. Responsible for energy coupling to the transport system.</text>
</comment>
<feature type="domain" description="ABC transporter" evidence="6">
    <location>
        <begin position="4"/>
        <end position="239"/>
    </location>
</feature>
<organism evidence="7 8">
    <name type="scientific">Hyphomonas hirschiana VP5</name>
    <dbReference type="NCBI Taxonomy" id="1280951"/>
    <lineage>
        <taxon>Bacteria</taxon>
        <taxon>Pseudomonadati</taxon>
        <taxon>Pseudomonadota</taxon>
        <taxon>Alphaproteobacteria</taxon>
        <taxon>Hyphomonadales</taxon>
        <taxon>Hyphomonadaceae</taxon>
        <taxon>Hyphomonas</taxon>
    </lineage>
</organism>
<dbReference type="GO" id="GO:0016887">
    <property type="term" value="F:ATP hydrolysis activity"/>
    <property type="evidence" value="ECO:0007669"/>
    <property type="project" value="InterPro"/>
</dbReference>
<evidence type="ECO:0000313" key="8">
    <source>
        <dbReference type="Proteomes" id="UP000025061"/>
    </source>
</evidence>
<evidence type="ECO:0000256" key="1">
    <source>
        <dbReference type="ARBA" id="ARBA00022448"/>
    </source>
</evidence>
<dbReference type="SUPFAM" id="SSF52540">
    <property type="entry name" value="P-loop containing nucleoside triphosphate hydrolases"/>
    <property type="match status" value="1"/>
</dbReference>
<reference evidence="7 8" key="1">
    <citation type="submission" date="2013-04" db="EMBL/GenBank/DDBJ databases">
        <title>Hyphomonas hirschiana VP5 Genome Sequencing.</title>
        <authorList>
            <person name="Lai Q."/>
            <person name="Shao Z."/>
        </authorList>
    </citation>
    <scope>NUCLEOTIDE SEQUENCE [LARGE SCALE GENOMIC DNA]</scope>
    <source>
        <strain evidence="7 8">VP5</strain>
    </source>
</reference>
<keyword evidence="3 7" id="KW-0067">ATP-binding</keyword>
<evidence type="ECO:0000256" key="5">
    <source>
        <dbReference type="ARBA" id="ARBA00037066"/>
    </source>
</evidence>
<keyword evidence="1" id="KW-0813">Transport</keyword>